<dbReference type="EC" id="3.4.-.-" evidence="8"/>
<dbReference type="RefSeq" id="WP_376834082.1">
    <property type="nucleotide sequence ID" value="NZ_JBHLSW010000003.1"/>
</dbReference>
<comment type="caution">
    <text evidence="9">The sequence shown here is derived from an EMBL/GenBank/DDBJ whole genome shotgun (WGS) entry which is preliminary data.</text>
</comment>
<dbReference type="PANTHER" id="PTHR13604">
    <property type="entry name" value="DC12-RELATED"/>
    <property type="match status" value="1"/>
</dbReference>
<dbReference type="InterPro" id="IPR003738">
    <property type="entry name" value="SRAP"/>
</dbReference>
<keyword evidence="3" id="KW-0227">DNA damage</keyword>
<evidence type="ECO:0000256" key="6">
    <source>
        <dbReference type="ARBA" id="ARBA00023125"/>
    </source>
</evidence>
<evidence type="ECO:0000256" key="5">
    <source>
        <dbReference type="ARBA" id="ARBA00023124"/>
    </source>
</evidence>
<comment type="similarity">
    <text evidence="1 8">Belongs to the SOS response-associated peptidase family.</text>
</comment>
<dbReference type="EMBL" id="JBHLSW010000003">
    <property type="protein sequence ID" value="MFC0632803.1"/>
    <property type="molecule type" value="Genomic_DNA"/>
</dbReference>
<sequence length="201" mass="21898">MCASYEARFNVREIVDLFSRIGAPLDVTGGLPNLAPVDEIRPTDTAPAVRVDADGRARLTKMRFGFPPPRPKAGPIVNFRSEGRGFGNGPRRGRCLVPVSGFYEFTGDRYPKTRWIFRDPVEPFLALAAVWRAGEGADAFSLLTAEPGPDVAPYHDRGVLPLPPDRWADWLFDRAPSEALLVPPPAGALVVEAAPRPPKSA</sequence>
<keyword evidence="7" id="KW-0456">Lyase</keyword>
<keyword evidence="10" id="KW-1185">Reference proteome</keyword>
<dbReference type="Pfam" id="PF02586">
    <property type="entry name" value="SRAP"/>
    <property type="match status" value="1"/>
</dbReference>
<name>A0ABV6QZK5_9CAUL</name>
<evidence type="ECO:0000256" key="8">
    <source>
        <dbReference type="RuleBase" id="RU364100"/>
    </source>
</evidence>
<keyword evidence="2 8" id="KW-0645">Protease</keyword>
<keyword evidence="5" id="KW-0190">Covalent protein-DNA linkage</keyword>
<gene>
    <name evidence="9" type="ORF">ACFFGE_02800</name>
</gene>
<evidence type="ECO:0000313" key="9">
    <source>
        <dbReference type="EMBL" id="MFC0632803.1"/>
    </source>
</evidence>
<evidence type="ECO:0000313" key="10">
    <source>
        <dbReference type="Proteomes" id="UP001589906"/>
    </source>
</evidence>
<organism evidence="9 10">
    <name type="scientific">Brevundimonas balnearis</name>
    <dbReference type="NCBI Taxonomy" id="1572858"/>
    <lineage>
        <taxon>Bacteria</taxon>
        <taxon>Pseudomonadati</taxon>
        <taxon>Pseudomonadota</taxon>
        <taxon>Alphaproteobacteria</taxon>
        <taxon>Caulobacterales</taxon>
        <taxon>Caulobacteraceae</taxon>
        <taxon>Brevundimonas</taxon>
    </lineage>
</organism>
<dbReference type="Gene3D" id="3.90.1680.10">
    <property type="entry name" value="SOS response associated peptidase-like"/>
    <property type="match status" value="1"/>
</dbReference>
<accession>A0ABV6QZK5</accession>
<dbReference type="Proteomes" id="UP001589906">
    <property type="component" value="Unassembled WGS sequence"/>
</dbReference>
<reference evidence="9 10" key="1">
    <citation type="submission" date="2024-09" db="EMBL/GenBank/DDBJ databases">
        <authorList>
            <person name="Sun Q."/>
            <person name="Mori K."/>
        </authorList>
    </citation>
    <scope>NUCLEOTIDE SEQUENCE [LARGE SCALE GENOMIC DNA]</scope>
    <source>
        <strain evidence="9 10">NCAIM B.02621</strain>
    </source>
</reference>
<evidence type="ECO:0000256" key="2">
    <source>
        <dbReference type="ARBA" id="ARBA00022670"/>
    </source>
</evidence>
<dbReference type="SUPFAM" id="SSF143081">
    <property type="entry name" value="BB1717-like"/>
    <property type="match status" value="1"/>
</dbReference>
<evidence type="ECO:0000256" key="7">
    <source>
        <dbReference type="ARBA" id="ARBA00023239"/>
    </source>
</evidence>
<proteinExistence type="inferred from homology"/>
<keyword evidence="4 8" id="KW-0378">Hydrolase</keyword>
<evidence type="ECO:0000256" key="4">
    <source>
        <dbReference type="ARBA" id="ARBA00022801"/>
    </source>
</evidence>
<keyword evidence="6" id="KW-0238">DNA-binding</keyword>
<evidence type="ECO:0000256" key="3">
    <source>
        <dbReference type="ARBA" id="ARBA00022763"/>
    </source>
</evidence>
<dbReference type="PANTHER" id="PTHR13604:SF0">
    <property type="entry name" value="ABASIC SITE PROCESSING PROTEIN HMCES"/>
    <property type="match status" value="1"/>
</dbReference>
<protein>
    <recommendedName>
        <fullName evidence="8">Abasic site processing protein</fullName>
        <ecNumber evidence="8">3.4.-.-</ecNumber>
    </recommendedName>
</protein>
<dbReference type="InterPro" id="IPR036590">
    <property type="entry name" value="SRAP-like"/>
</dbReference>
<evidence type="ECO:0000256" key="1">
    <source>
        <dbReference type="ARBA" id="ARBA00008136"/>
    </source>
</evidence>